<sequence length="845" mass="94747">MSQSYIVQSGDTLLKIAIDNDVPFTTLLELNPKYQPNPDLIHVGDSIRLPEEVEDEEIEQTNTVEPISKVRFTAETCTLVAAPECEAKEVHDVVFITGEPMTDFYCLDEKSIQYMDEEAKCMDTLLEGYATLLKETPQGNNVTKQQVEQHAKKRQVWLNDASNAGAICLVESTEAKIGRKVASAFGGGTEKKNDENQQRVLDKLKALDKRKRIVTNYDESWFLDDDSVEVLKRKVLAKIENEITYWQGLDKSAKKPEAPNKQSVNLDNFNSIGKQLINSKVKQHIVEVYSMRHNRYLYLRSEFIEQEKAENKGRWRPIKNRSKTMAAIENNDKAGFARAVKEDIQNDIKSKIKNGTPLELKFKEWKADGGHWLEFKAAQHILTEEGETRFAISQDAQLLRWGAQAAFKAEIKRQTGDVDVGFGAEASVSLVEGSVKIDSFLPYESGYPVILNYKDANGEDATYSFGCFRTKGCLLLSAFVGGMASVGAQINNKKAPPRGDGSVGMLFTPRVGFGNSPKGQVGFKAEGFAGAQAGGQLSGGVEWLAPEKSNTLDFATLAEIKVEGNVAAGLGAGADFQLSLRGNKFLLICSGRLVWGAGGSGSFGAALDAGEFWNLAKIIWQGLQYIDYRVLQNIDEDTYNYLIRASYLAFSSNEFIKNPSQALQKAIKSGKDEVDRFWDERTQYIQRKKEAQLLSERIINHSVFSGMPPELLLPEVIGMMLSTLVEEFWDSMNEKQETAICELLKKTTYNWRKFEEILSRINDNGNKVGGDAELFKNLKRINTILDNEQQREFNYWVYQLAEGNLQVASSTVPFEARTGELFERKKAQITQQIAMLNNSNELRYT</sequence>
<comment type="caution">
    <text evidence="2">The sequence shown here is derived from an EMBL/GenBank/DDBJ whole genome shotgun (WGS) entry which is preliminary data.</text>
</comment>
<dbReference type="InterPro" id="IPR018392">
    <property type="entry name" value="LysM"/>
</dbReference>
<protein>
    <recommendedName>
        <fullName evidence="1">LysM domain-containing protein</fullName>
    </recommendedName>
</protein>
<gene>
    <name evidence="2" type="ORF">AFI02nite_11240</name>
</gene>
<feature type="domain" description="LysM" evidence="1">
    <location>
        <begin position="3"/>
        <end position="49"/>
    </location>
</feature>
<evidence type="ECO:0000313" key="3">
    <source>
        <dbReference type="Proteomes" id="UP000321787"/>
    </source>
</evidence>
<reference evidence="2 3" key="1">
    <citation type="submission" date="2019-07" db="EMBL/GenBank/DDBJ databases">
        <title>Whole genome shotgun sequence of Aliivibrio fischeri NBRC 101058.</title>
        <authorList>
            <person name="Hosoyama A."/>
            <person name="Uohara A."/>
            <person name="Ohji S."/>
            <person name="Ichikawa N."/>
        </authorList>
    </citation>
    <scope>NUCLEOTIDE SEQUENCE [LARGE SCALE GENOMIC DNA]</scope>
    <source>
        <strain evidence="2 3">NBRC 101058</strain>
    </source>
</reference>
<dbReference type="Proteomes" id="UP000321787">
    <property type="component" value="Unassembled WGS sequence"/>
</dbReference>
<dbReference type="RefSeq" id="WP_146862586.1">
    <property type="nucleotide sequence ID" value="NZ_BJTZ01000004.1"/>
</dbReference>
<dbReference type="SMART" id="SM00257">
    <property type="entry name" value="LysM"/>
    <property type="match status" value="1"/>
</dbReference>
<dbReference type="SUPFAM" id="SSF54106">
    <property type="entry name" value="LysM domain"/>
    <property type="match status" value="1"/>
</dbReference>
<dbReference type="PROSITE" id="PS51782">
    <property type="entry name" value="LYSM"/>
    <property type="match status" value="1"/>
</dbReference>
<evidence type="ECO:0000259" key="1">
    <source>
        <dbReference type="PROSITE" id="PS51782"/>
    </source>
</evidence>
<accession>A0A510UEN6</accession>
<dbReference type="AlphaFoldDB" id="A0A510UEN6"/>
<dbReference type="Gene3D" id="3.10.350.10">
    <property type="entry name" value="LysM domain"/>
    <property type="match status" value="1"/>
</dbReference>
<proteinExistence type="predicted"/>
<dbReference type="EMBL" id="BJTZ01000004">
    <property type="protein sequence ID" value="GEK13088.1"/>
    <property type="molecule type" value="Genomic_DNA"/>
</dbReference>
<dbReference type="CDD" id="cd00118">
    <property type="entry name" value="LysM"/>
    <property type="match status" value="1"/>
</dbReference>
<dbReference type="InterPro" id="IPR036779">
    <property type="entry name" value="LysM_dom_sf"/>
</dbReference>
<organism evidence="2 3">
    <name type="scientific">Aliivibrio fischeri</name>
    <name type="common">Vibrio fischeri</name>
    <dbReference type="NCBI Taxonomy" id="668"/>
    <lineage>
        <taxon>Bacteria</taxon>
        <taxon>Pseudomonadati</taxon>
        <taxon>Pseudomonadota</taxon>
        <taxon>Gammaproteobacteria</taxon>
        <taxon>Vibrionales</taxon>
        <taxon>Vibrionaceae</taxon>
        <taxon>Aliivibrio</taxon>
    </lineage>
</organism>
<dbReference type="Pfam" id="PF01476">
    <property type="entry name" value="LysM"/>
    <property type="match status" value="1"/>
</dbReference>
<evidence type="ECO:0000313" key="2">
    <source>
        <dbReference type="EMBL" id="GEK13088.1"/>
    </source>
</evidence>
<name>A0A510UEN6_ALIFS</name>